<evidence type="ECO:0000313" key="1">
    <source>
        <dbReference type="EMBL" id="SDT83941.1"/>
    </source>
</evidence>
<proteinExistence type="predicted"/>
<keyword evidence="2" id="KW-1185">Reference proteome</keyword>
<dbReference type="Proteomes" id="UP000199608">
    <property type="component" value="Unassembled WGS sequence"/>
</dbReference>
<reference evidence="2" key="1">
    <citation type="submission" date="2016-10" db="EMBL/GenBank/DDBJ databases">
        <authorList>
            <person name="Varghese N."/>
            <person name="Submissions S."/>
        </authorList>
    </citation>
    <scope>NUCLEOTIDE SEQUENCE [LARGE SCALE GENOMIC DNA]</scope>
    <source>
        <strain evidence="2">DSM 3384</strain>
    </source>
</reference>
<protein>
    <submittedName>
        <fullName evidence="1">Uncharacterized protein</fullName>
    </submittedName>
</protein>
<organism evidence="1 2">
    <name type="scientific">Desulfobacula phenolica</name>
    <dbReference type="NCBI Taxonomy" id="90732"/>
    <lineage>
        <taxon>Bacteria</taxon>
        <taxon>Pseudomonadati</taxon>
        <taxon>Thermodesulfobacteriota</taxon>
        <taxon>Desulfobacteria</taxon>
        <taxon>Desulfobacterales</taxon>
        <taxon>Desulfobacteraceae</taxon>
        <taxon>Desulfobacula</taxon>
    </lineage>
</organism>
<sequence>MGDSLYESPGKAGINFQPLLRANQGDRIFVENGQVCPVAVIKSGNRR</sequence>
<dbReference type="EMBL" id="FNLL01000001">
    <property type="protein sequence ID" value="SDT83941.1"/>
    <property type="molecule type" value="Genomic_DNA"/>
</dbReference>
<name>A0A1H2DMH0_9BACT</name>
<accession>A0A1H2DMH0</accession>
<dbReference type="AlphaFoldDB" id="A0A1H2DMH0"/>
<gene>
    <name evidence="1" type="ORF">SAMN04487931_10167</name>
</gene>
<evidence type="ECO:0000313" key="2">
    <source>
        <dbReference type="Proteomes" id="UP000199608"/>
    </source>
</evidence>